<dbReference type="RefSeq" id="WP_128686149.1">
    <property type="nucleotide sequence ID" value="NZ_CP029684.2"/>
</dbReference>
<reference evidence="3 4" key="1">
    <citation type="journal article" date="2019" name="Syst. Appl. Microbiol.">
        <title>Oenococcus sicerae sp. nov., isolated from French cider.</title>
        <authorList>
            <person name="Cousin F.J."/>
            <person name="Le Guellec R."/>
            <person name="Chagnot C."/>
            <person name="Goux D."/>
            <person name="Dalmasso M."/>
            <person name="Laplace J.M."/>
            <person name="Cretenet M."/>
        </authorList>
    </citation>
    <scope>NUCLEOTIDE SEQUENCE [LARGE SCALE GENOMIC DNA]</scope>
    <source>
        <strain evidence="3 4">UCMA 15228</strain>
    </source>
</reference>
<dbReference type="AlphaFoldDB" id="A0AAJ1R9U1"/>
<dbReference type="SUPFAM" id="SSF46785">
    <property type="entry name" value="Winged helix' DNA-binding domain"/>
    <property type="match status" value="1"/>
</dbReference>
<gene>
    <name evidence="3" type="ORF">DLJ48_04055</name>
    <name evidence="2" type="ORF">EVC35_03880</name>
</gene>
<accession>A0AAJ1R9U1</accession>
<evidence type="ECO:0000313" key="2">
    <source>
        <dbReference type="EMBL" id="MDN6900145.1"/>
    </source>
</evidence>
<dbReference type="InterPro" id="IPR005149">
    <property type="entry name" value="Tscrpt_reg_PadR_N"/>
</dbReference>
<sequence>MTQEISKDMIRGVTEAIILNVLESGDSYGYQISKQIRAITNGEYQLNEATLYTVFRRLSAQGLVKNYYGNDDENQGGRRKYYSLTPTGEAELAKSKAEWRFSKKIIDKLLTENK</sequence>
<reference evidence="2" key="2">
    <citation type="submission" date="2019-01" db="EMBL/GenBank/DDBJ databases">
        <title>Oenococcus sicerae UCMA17102.</title>
        <authorList>
            <person name="Cousin F.J."/>
            <person name="Le Guellec R."/>
            <person name="Cretenet M."/>
        </authorList>
    </citation>
    <scope>NUCLEOTIDE SEQUENCE</scope>
    <source>
        <strain evidence="2">UCMA17102</strain>
    </source>
</reference>
<dbReference type="Proteomes" id="UP000286907">
    <property type="component" value="Chromosome"/>
</dbReference>
<name>A0AAJ1R9U1_9LACO</name>
<dbReference type="PANTHER" id="PTHR33169">
    <property type="entry name" value="PADR-FAMILY TRANSCRIPTIONAL REGULATOR"/>
    <property type="match status" value="1"/>
</dbReference>
<feature type="domain" description="Transcription regulator PadR N-terminal" evidence="1">
    <location>
        <begin position="18"/>
        <end position="94"/>
    </location>
</feature>
<protein>
    <submittedName>
        <fullName evidence="3">Helix-turn-helix transcriptional regulator</fullName>
    </submittedName>
    <submittedName>
        <fullName evidence="2">PadR family transcriptional regulator</fullName>
    </submittedName>
</protein>
<keyword evidence="4" id="KW-1185">Reference proteome</keyword>
<organism evidence="2 5">
    <name type="scientific">Oenococcus sicerae</name>
    <dbReference type="NCBI Taxonomy" id="2203724"/>
    <lineage>
        <taxon>Bacteria</taxon>
        <taxon>Bacillati</taxon>
        <taxon>Bacillota</taxon>
        <taxon>Bacilli</taxon>
        <taxon>Lactobacillales</taxon>
        <taxon>Lactobacillaceae</taxon>
        <taxon>Oenococcus</taxon>
    </lineage>
</organism>
<evidence type="ECO:0000313" key="4">
    <source>
        <dbReference type="Proteomes" id="UP000286907"/>
    </source>
</evidence>
<dbReference type="Proteomes" id="UP001167919">
    <property type="component" value="Unassembled WGS sequence"/>
</dbReference>
<dbReference type="EMBL" id="SDWY01000002">
    <property type="protein sequence ID" value="MDN6900145.1"/>
    <property type="molecule type" value="Genomic_DNA"/>
</dbReference>
<dbReference type="EMBL" id="CP029684">
    <property type="protein sequence ID" value="QAS69751.1"/>
    <property type="molecule type" value="Genomic_DNA"/>
</dbReference>
<dbReference type="Pfam" id="PF03551">
    <property type="entry name" value="PadR"/>
    <property type="match status" value="1"/>
</dbReference>
<proteinExistence type="predicted"/>
<dbReference type="InterPro" id="IPR052509">
    <property type="entry name" value="Metal_resp_DNA-bind_regulator"/>
</dbReference>
<dbReference type="PANTHER" id="PTHR33169:SF14">
    <property type="entry name" value="TRANSCRIPTIONAL REGULATOR RV3488"/>
    <property type="match status" value="1"/>
</dbReference>
<dbReference type="InterPro" id="IPR036388">
    <property type="entry name" value="WH-like_DNA-bd_sf"/>
</dbReference>
<dbReference type="Gene3D" id="1.10.10.10">
    <property type="entry name" value="Winged helix-like DNA-binding domain superfamily/Winged helix DNA-binding domain"/>
    <property type="match status" value="1"/>
</dbReference>
<evidence type="ECO:0000259" key="1">
    <source>
        <dbReference type="Pfam" id="PF03551"/>
    </source>
</evidence>
<evidence type="ECO:0000313" key="3">
    <source>
        <dbReference type="EMBL" id="QAS69751.1"/>
    </source>
</evidence>
<evidence type="ECO:0000313" key="5">
    <source>
        <dbReference type="Proteomes" id="UP001167919"/>
    </source>
</evidence>
<dbReference type="InterPro" id="IPR036390">
    <property type="entry name" value="WH_DNA-bd_sf"/>
</dbReference>
<reference evidence="3" key="3">
    <citation type="submission" date="2020-01" db="EMBL/GenBank/DDBJ databases">
        <authorList>
            <person name="Cousin F.J."/>
            <person name="Le Guellec R."/>
            <person name="Cretenet M."/>
        </authorList>
    </citation>
    <scope>NUCLEOTIDE SEQUENCE</scope>
    <source>
        <strain evidence="3">UCMA 15228</strain>
    </source>
</reference>